<evidence type="ECO:0000256" key="14">
    <source>
        <dbReference type="ARBA" id="ARBA00030192"/>
    </source>
</evidence>
<evidence type="ECO:0000256" key="11">
    <source>
        <dbReference type="ARBA" id="ARBA00022990"/>
    </source>
</evidence>
<keyword evidence="6" id="KW-0813">Transport</keyword>
<gene>
    <name evidence="17" type="ORF">EDS130_LOCUS26521</name>
</gene>
<proteinExistence type="inferred from homology"/>
<evidence type="ECO:0000313" key="18">
    <source>
        <dbReference type="Proteomes" id="UP000663852"/>
    </source>
</evidence>
<keyword evidence="7" id="KW-0597">Phosphoprotein</keyword>
<dbReference type="Pfam" id="PF05347">
    <property type="entry name" value="Complex1_LYR"/>
    <property type="match status" value="1"/>
</dbReference>
<organism evidence="17 18">
    <name type="scientific">Adineta ricciae</name>
    <name type="common">Rotifer</name>
    <dbReference type="NCBI Taxonomy" id="249248"/>
    <lineage>
        <taxon>Eukaryota</taxon>
        <taxon>Metazoa</taxon>
        <taxon>Spiralia</taxon>
        <taxon>Gnathifera</taxon>
        <taxon>Rotifera</taxon>
        <taxon>Eurotatoria</taxon>
        <taxon>Bdelloidea</taxon>
        <taxon>Adinetida</taxon>
        <taxon>Adinetidae</taxon>
        <taxon>Adineta</taxon>
    </lineage>
</organism>
<evidence type="ECO:0000256" key="9">
    <source>
        <dbReference type="ARBA" id="ARBA00022792"/>
    </source>
</evidence>
<evidence type="ECO:0000256" key="15">
    <source>
        <dbReference type="ARBA" id="ARBA00032528"/>
    </source>
</evidence>
<dbReference type="InterPro" id="IPR033034">
    <property type="entry name" value="NDUFB9"/>
</dbReference>
<comment type="subcellular location">
    <subcellularLocation>
        <location evidence="2">Mitochondrion inner membrane</location>
        <topology evidence="2">Peripheral membrane protein</topology>
        <orientation evidence="2">Matrix side</orientation>
    </subcellularLocation>
</comment>
<keyword evidence="8" id="KW-0679">Respiratory chain</keyword>
<evidence type="ECO:0000256" key="6">
    <source>
        <dbReference type="ARBA" id="ARBA00022448"/>
    </source>
</evidence>
<evidence type="ECO:0000313" key="17">
    <source>
        <dbReference type="EMBL" id="CAF1223018.1"/>
    </source>
</evidence>
<dbReference type="GO" id="GO:0005743">
    <property type="term" value="C:mitochondrial inner membrane"/>
    <property type="evidence" value="ECO:0007669"/>
    <property type="project" value="UniProtKB-SubCell"/>
</dbReference>
<keyword evidence="13" id="KW-0472">Membrane</keyword>
<evidence type="ECO:0000256" key="5">
    <source>
        <dbReference type="ARBA" id="ARBA00018684"/>
    </source>
</evidence>
<evidence type="ECO:0000256" key="3">
    <source>
        <dbReference type="ARBA" id="ARBA00009508"/>
    </source>
</evidence>
<dbReference type="CDD" id="cd20263">
    <property type="entry name" value="Complex1_LYR_NDUFB9_LYRM3"/>
    <property type="match status" value="1"/>
</dbReference>
<dbReference type="GO" id="GO:0006120">
    <property type="term" value="P:mitochondrial electron transport, NADH to ubiquinone"/>
    <property type="evidence" value="ECO:0007669"/>
    <property type="project" value="InterPro"/>
</dbReference>
<dbReference type="PANTHER" id="PTHR12868">
    <property type="entry name" value="NADH-UBIQUINONE OXIDOREDUCTASE B22 SUBUNIT"/>
    <property type="match status" value="1"/>
</dbReference>
<dbReference type="EMBL" id="CAJNOJ010000161">
    <property type="protein sequence ID" value="CAF1223018.1"/>
    <property type="molecule type" value="Genomic_DNA"/>
</dbReference>
<evidence type="ECO:0000259" key="16">
    <source>
        <dbReference type="Pfam" id="PF05347"/>
    </source>
</evidence>
<sequence>MHSVSHQRIFQWFDSSPIITSAHFIGAERNYFISFKMSNLPTTFLTHSQRVCRLYKALFALARREEWPNRLNYRQRMVEYRARFDANKDIQDLMKAKRLLIAGEEELKKAMYWHTENFNFPESPSGIAEGRYPTPDDSALDAWHPLEKAQYPTYFATREKRKKAYMEWYLKRYGIPDPPMM</sequence>
<feature type="domain" description="Complex 1 LYR protein" evidence="16">
    <location>
        <begin position="49"/>
        <end position="108"/>
    </location>
</feature>
<keyword evidence="11" id="KW-0007">Acetylation</keyword>
<keyword evidence="10" id="KW-0249">Electron transport</keyword>
<dbReference type="OrthoDB" id="13598at2759"/>
<evidence type="ECO:0000256" key="8">
    <source>
        <dbReference type="ARBA" id="ARBA00022660"/>
    </source>
</evidence>
<evidence type="ECO:0000256" key="1">
    <source>
        <dbReference type="ARBA" id="ARBA00002920"/>
    </source>
</evidence>
<comment type="function">
    <text evidence="1">Accessory subunit of the mitochondrial membrane respiratory chain NADH dehydrogenase (Complex I), that is believed to be not involved in catalysis. Complex I functions in the transfer of electrons from NADH to the respiratory chain. The immediate electron acceptor for the enzyme is believed to be ubiquinone.</text>
</comment>
<keyword evidence="9" id="KW-0999">Mitochondrion inner membrane</keyword>
<protein>
    <recommendedName>
        <fullName evidence="5">NADH dehydrogenase [ubiquinone] 1 beta subcomplex subunit 9</fullName>
    </recommendedName>
    <alternativeName>
        <fullName evidence="14">Complex I-B22</fullName>
    </alternativeName>
    <alternativeName>
        <fullName evidence="15">NADH-ubiquinone oxidoreductase B22 subunit</fullName>
    </alternativeName>
</protein>
<evidence type="ECO:0000256" key="10">
    <source>
        <dbReference type="ARBA" id="ARBA00022982"/>
    </source>
</evidence>
<comment type="subunit">
    <text evidence="4">Mammalian complex I is composed of 45 different subunits.</text>
</comment>
<evidence type="ECO:0000256" key="12">
    <source>
        <dbReference type="ARBA" id="ARBA00023128"/>
    </source>
</evidence>
<accession>A0A814Y0B5</accession>
<comment type="caution">
    <text evidence="17">The sequence shown here is derived from an EMBL/GenBank/DDBJ whole genome shotgun (WGS) entry which is preliminary data.</text>
</comment>
<dbReference type="Proteomes" id="UP000663852">
    <property type="component" value="Unassembled WGS sequence"/>
</dbReference>
<keyword evidence="12" id="KW-0496">Mitochondrion</keyword>
<comment type="similarity">
    <text evidence="3">Belongs to the complex I LYR family.</text>
</comment>
<dbReference type="AlphaFoldDB" id="A0A814Y0B5"/>
<evidence type="ECO:0000256" key="2">
    <source>
        <dbReference type="ARBA" id="ARBA00004443"/>
    </source>
</evidence>
<reference evidence="17" key="1">
    <citation type="submission" date="2021-02" db="EMBL/GenBank/DDBJ databases">
        <authorList>
            <person name="Nowell W R."/>
        </authorList>
    </citation>
    <scope>NUCLEOTIDE SEQUENCE</scope>
</reference>
<dbReference type="InterPro" id="IPR008011">
    <property type="entry name" value="Complex1_LYR_dom"/>
</dbReference>
<evidence type="ECO:0000256" key="7">
    <source>
        <dbReference type="ARBA" id="ARBA00022553"/>
    </source>
</evidence>
<dbReference type="PANTHER" id="PTHR12868:SF0">
    <property type="entry name" value="NADH DEHYDROGENASE [UBIQUINONE] 1 BETA SUBCOMPLEX SUBUNIT 9"/>
    <property type="match status" value="1"/>
</dbReference>
<evidence type="ECO:0000256" key="13">
    <source>
        <dbReference type="ARBA" id="ARBA00023136"/>
    </source>
</evidence>
<evidence type="ECO:0000256" key="4">
    <source>
        <dbReference type="ARBA" id="ARBA00011790"/>
    </source>
</evidence>
<dbReference type="InterPro" id="IPR045292">
    <property type="entry name" value="Complex1_LYR_NDUFB9_LYRM3"/>
</dbReference>
<name>A0A814Y0B5_ADIRI</name>